<keyword evidence="10" id="KW-1185">Reference proteome</keyword>
<dbReference type="AlphaFoldDB" id="A0A8J3MWW2"/>
<dbReference type="PROSITE" id="PS50011">
    <property type="entry name" value="PROTEIN_KINASE_DOM"/>
    <property type="match status" value="1"/>
</dbReference>
<evidence type="ECO:0000313" key="10">
    <source>
        <dbReference type="Proteomes" id="UP000612362"/>
    </source>
</evidence>
<name>A0A8J3MWW2_9CHLR</name>
<dbReference type="GO" id="GO:0004674">
    <property type="term" value="F:protein serine/threonine kinase activity"/>
    <property type="evidence" value="ECO:0007669"/>
    <property type="project" value="UniProtKB-EC"/>
</dbReference>
<dbReference type="EC" id="2.7.11.1" evidence="1"/>
<evidence type="ECO:0000256" key="5">
    <source>
        <dbReference type="ARBA" id="ARBA00022840"/>
    </source>
</evidence>
<sequence>MSQVFREYHLVEQLARKRSSSLYLTEHSSDPEKQAVVKVFTSVQFTEEQEQAQFLQEISLLSQLNFPHILPILDAGIERIHPYILTRYIPSGSLKELLRNGSLTLESIIQIIKQVGQSLMYAHGWDIVHANLKTENIFLEADNHVLLTDFKIPSIFQAVTQSNIPGARIDTRSACYMAPEQFDGITSPETDQYALGCLAYELLTGQLPFIAASLSTLRQRHIHDVPTTLISLRSDLPPHLDKAVLQAMAKRPEQRFASISDFLMALEYSSPENVIDSASSGPVKAVPPIVADVEESPELLDNILPNLEEESGPPLDTSNDATHVDISNLHPATALSMRKRRPIHITAVAVIAACLVILLSVAFLPRVFVTSASLTSSGIASNGGSADSENGSTSGQPGTTPTSQSRSNRSTGQEGAKITPTTPSGTSNTNEPPSSNPTSQPTSVPPTATQPRPKPTHTKPTPTPSPTPKPTETSTPTPTPTEGSWFPKLP</sequence>
<evidence type="ECO:0000256" key="2">
    <source>
        <dbReference type="ARBA" id="ARBA00022679"/>
    </source>
</evidence>
<dbReference type="Gene3D" id="3.30.200.20">
    <property type="entry name" value="Phosphorylase Kinase, domain 1"/>
    <property type="match status" value="1"/>
</dbReference>
<dbReference type="GO" id="GO:0005524">
    <property type="term" value="F:ATP binding"/>
    <property type="evidence" value="ECO:0007669"/>
    <property type="project" value="UniProtKB-KW"/>
</dbReference>
<keyword evidence="7" id="KW-0472">Membrane</keyword>
<feature type="compositionally biased region" description="Low complexity" evidence="6">
    <location>
        <begin position="391"/>
        <end position="405"/>
    </location>
</feature>
<dbReference type="SUPFAM" id="SSF56112">
    <property type="entry name" value="Protein kinase-like (PK-like)"/>
    <property type="match status" value="1"/>
</dbReference>
<feature type="domain" description="Protein kinase" evidence="8">
    <location>
        <begin position="8"/>
        <end position="269"/>
    </location>
</feature>
<keyword evidence="7" id="KW-1133">Transmembrane helix</keyword>
<dbReference type="InterPro" id="IPR011009">
    <property type="entry name" value="Kinase-like_dom_sf"/>
</dbReference>
<feature type="region of interest" description="Disordered" evidence="6">
    <location>
        <begin position="376"/>
        <end position="490"/>
    </location>
</feature>
<comment type="caution">
    <text evidence="9">The sequence shown here is derived from an EMBL/GenBank/DDBJ whole genome shotgun (WGS) entry which is preliminary data.</text>
</comment>
<dbReference type="InterPro" id="IPR000719">
    <property type="entry name" value="Prot_kinase_dom"/>
</dbReference>
<dbReference type="Proteomes" id="UP000612362">
    <property type="component" value="Unassembled WGS sequence"/>
</dbReference>
<evidence type="ECO:0000256" key="1">
    <source>
        <dbReference type="ARBA" id="ARBA00012513"/>
    </source>
</evidence>
<dbReference type="EMBL" id="BNJF01000005">
    <property type="protein sequence ID" value="GHO49391.1"/>
    <property type="molecule type" value="Genomic_DNA"/>
</dbReference>
<accession>A0A8J3MWW2</accession>
<keyword evidence="5" id="KW-0067">ATP-binding</keyword>
<keyword evidence="7" id="KW-0812">Transmembrane</keyword>
<proteinExistence type="predicted"/>
<keyword evidence="3" id="KW-0547">Nucleotide-binding</keyword>
<evidence type="ECO:0000256" key="4">
    <source>
        <dbReference type="ARBA" id="ARBA00022777"/>
    </source>
</evidence>
<dbReference type="PANTHER" id="PTHR43671:SF13">
    <property type="entry name" value="SERINE_THREONINE-PROTEIN KINASE NEK2"/>
    <property type="match status" value="1"/>
</dbReference>
<feature type="compositionally biased region" description="Low complexity" evidence="6">
    <location>
        <begin position="419"/>
        <end position="451"/>
    </location>
</feature>
<evidence type="ECO:0000256" key="3">
    <source>
        <dbReference type="ARBA" id="ARBA00022741"/>
    </source>
</evidence>
<protein>
    <recommendedName>
        <fullName evidence="1">non-specific serine/threonine protein kinase</fullName>
        <ecNumber evidence="1">2.7.11.1</ecNumber>
    </recommendedName>
</protein>
<gene>
    <name evidence="9" type="ORF">KSX_75540</name>
</gene>
<evidence type="ECO:0000256" key="7">
    <source>
        <dbReference type="SAM" id="Phobius"/>
    </source>
</evidence>
<evidence type="ECO:0000313" key="9">
    <source>
        <dbReference type="EMBL" id="GHO49391.1"/>
    </source>
</evidence>
<reference evidence="9" key="1">
    <citation type="submission" date="2020-10" db="EMBL/GenBank/DDBJ databases">
        <title>Taxonomic study of unclassified bacteria belonging to the class Ktedonobacteria.</title>
        <authorList>
            <person name="Yabe S."/>
            <person name="Wang C.M."/>
            <person name="Zheng Y."/>
            <person name="Sakai Y."/>
            <person name="Cavaletti L."/>
            <person name="Monciardini P."/>
            <person name="Donadio S."/>
        </authorList>
    </citation>
    <scope>NUCLEOTIDE SEQUENCE</scope>
    <source>
        <strain evidence="9">SOSP1-1</strain>
    </source>
</reference>
<feature type="compositionally biased region" description="Polar residues" evidence="6">
    <location>
        <begin position="376"/>
        <end position="390"/>
    </location>
</feature>
<feature type="transmembrane region" description="Helical" evidence="7">
    <location>
        <begin position="345"/>
        <end position="364"/>
    </location>
</feature>
<dbReference type="RefSeq" id="WP_220198518.1">
    <property type="nucleotide sequence ID" value="NZ_BNJF01000005.1"/>
</dbReference>
<evidence type="ECO:0000259" key="8">
    <source>
        <dbReference type="PROSITE" id="PS50011"/>
    </source>
</evidence>
<keyword evidence="4" id="KW-0418">Kinase</keyword>
<dbReference type="PANTHER" id="PTHR43671">
    <property type="entry name" value="SERINE/THREONINE-PROTEIN KINASE NEK"/>
    <property type="match status" value="1"/>
</dbReference>
<dbReference type="Pfam" id="PF00069">
    <property type="entry name" value="Pkinase"/>
    <property type="match status" value="1"/>
</dbReference>
<dbReference type="Gene3D" id="1.10.510.10">
    <property type="entry name" value="Transferase(Phosphotransferase) domain 1"/>
    <property type="match status" value="1"/>
</dbReference>
<dbReference type="InterPro" id="IPR050660">
    <property type="entry name" value="NEK_Ser/Thr_kinase"/>
</dbReference>
<organism evidence="9 10">
    <name type="scientific">Ktedonospora formicarum</name>
    <dbReference type="NCBI Taxonomy" id="2778364"/>
    <lineage>
        <taxon>Bacteria</taxon>
        <taxon>Bacillati</taxon>
        <taxon>Chloroflexota</taxon>
        <taxon>Ktedonobacteria</taxon>
        <taxon>Ktedonobacterales</taxon>
        <taxon>Ktedonobacteraceae</taxon>
        <taxon>Ktedonospora</taxon>
    </lineage>
</organism>
<dbReference type="CDD" id="cd14014">
    <property type="entry name" value="STKc_PknB_like"/>
    <property type="match status" value="1"/>
</dbReference>
<keyword evidence="2" id="KW-0808">Transferase</keyword>
<evidence type="ECO:0000256" key="6">
    <source>
        <dbReference type="SAM" id="MobiDB-lite"/>
    </source>
</evidence>